<feature type="short sequence motif" description="DGA/G" evidence="4">
    <location>
        <begin position="202"/>
        <end position="204"/>
    </location>
</feature>
<feature type="short sequence motif" description="GXGXXG" evidence="4">
    <location>
        <begin position="25"/>
        <end position="30"/>
    </location>
</feature>
<sequence>MAAARRPVRTGPPRGRRRINLALQGGGAHGAFTWGVLDRLLEEPDLEIVGVSGASAGAMNATVMAHGLAVGGHEGARAALAAFWDRLAVMARSSPLAFGPLERVTGRALGRLWLAGISQVASPYDLNPAGYNPLRVVLEDTIDFARLRRQAPVKLFVCATNARTGQLKVFGPEAISLDAVLASACLPQLFHAIEIDGEHYWDGGYIANPPVLPLVTGTDCGDTLIVQIDPIRIEALPTSARAIRERLQVLAFNAGFLREMHAIAALGRALDRGGQGALARLRRLAGRLGIGRRPVRLHLIEAEAALARLDATSKLAVGDAAFLAELFTLGRGQAEGFLARHKDAIGVRSSLDVAARFPGE</sequence>
<evidence type="ECO:0000256" key="1">
    <source>
        <dbReference type="ARBA" id="ARBA00022801"/>
    </source>
</evidence>
<keyword evidence="1 4" id="KW-0378">Hydrolase</keyword>
<dbReference type="RefSeq" id="WP_418161729.1">
    <property type="nucleotide sequence ID" value="NZ_JBBLZC010000037.1"/>
</dbReference>
<dbReference type="Pfam" id="PF01734">
    <property type="entry name" value="Patatin"/>
    <property type="match status" value="1"/>
</dbReference>
<dbReference type="SUPFAM" id="SSF52151">
    <property type="entry name" value="FabD/lysophospholipase-like"/>
    <property type="match status" value="1"/>
</dbReference>
<dbReference type="InterPro" id="IPR016035">
    <property type="entry name" value="Acyl_Trfase/lysoPLipase"/>
</dbReference>
<evidence type="ECO:0000256" key="4">
    <source>
        <dbReference type="PROSITE-ProRule" id="PRU01161"/>
    </source>
</evidence>
<dbReference type="Proteomes" id="UP001375743">
    <property type="component" value="Unassembled WGS sequence"/>
</dbReference>
<reference evidence="6 7" key="1">
    <citation type="submission" date="2024-01" db="EMBL/GenBank/DDBJ databases">
        <title>Multi-omics insights into the function and evolution of sodium benzoate biodegradation pathways in Benzoatithermus flavus gen. nov., sp. nov. from hot spring.</title>
        <authorList>
            <person name="Hu C.-J."/>
            <person name="Li W.-J."/>
        </authorList>
    </citation>
    <scope>NUCLEOTIDE SEQUENCE [LARGE SCALE GENOMIC DNA]</scope>
    <source>
        <strain evidence="6 7">SYSU G07066</strain>
    </source>
</reference>
<feature type="active site" description="Nucleophile" evidence="4">
    <location>
        <position position="55"/>
    </location>
</feature>
<proteinExistence type="predicted"/>
<dbReference type="PANTHER" id="PTHR14226">
    <property type="entry name" value="NEUROPATHY TARGET ESTERASE/SWISS CHEESE D.MELANOGASTER"/>
    <property type="match status" value="1"/>
</dbReference>
<feature type="active site" description="Proton acceptor" evidence="4">
    <location>
        <position position="202"/>
    </location>
</feature>
<dbReference type="InterPro" id="IPR002641">
    <property type="entry name" value="PNPLA_dom"/>
</dbReference>
<protein>
    <submittedName>
        <fullName evidence="6">Patatin-like phospholipase family protein</fullName>
    </submittedName>
</protein>
<gene>
    <name evidence="6" type="ORF">U1T56_22230</name>
</gene>
<evidence type="ECO:0000256" key="2">
    <source>
        <dbReference type="ARBA" id="ARBA00022963"/>
    </source>
</evidence>
<organism evidence="6 7">
    <name type="scientific">Benzoatithermus flavus</name>
    <dbReference type="NCBI Taxonomy" id="3108223"/>
    <lineage>
        <taxon>Bacteria</taxon>
        <taxon>Pseudomonadati</taxon>
        <taxon>Pseudomonadota</taxon>
        <taxon>Alphaproteobacteria</taxon>
        <taxon>Geminicoccales</taxon>
        <taxon>Geminicoccaceae</taxon>
        <taxon>Benzoatithermus</taxon>
    </lineage>
</organism>
<evidence type="ECO:0000259" key="5">
    <source>
        <dbReference type="PROSITE" id="PS51635"/>
    </source>
</evidence>
<keyword evidence="3 4" id="KW-0443">Lipid metabolism</keyword>
<evidence type="ECO:0000256" key="3">
    <source>
        <dbReference type="ARBA" id="ARBA00023098"/>
    </source>
</evidence>
<name>A0ABU8XXD6_9PROT</name>
<dbReference type="EMBL" id="JBBLZC010000037">
    <property type="protein sequence ID" value="MEK0085882.1"/>
    <property type="molecule type" value="Genomic_DNA"/>
</dbReference>
<dbReference type="InterPro" id="IPR050301">
    <property type="entry name" value="NTE"/>
</dbReference>
<evidence type="ECO:0000313" key="7">
    <source>
        <dbReference type="Proteomes" id="UP001375743"/>
    </source>
</evidence>
<comment type="caution">
    <text evidence="6">The sequence shown here is derived from an EMBL/GenBank/DDBJ whole genome shotgun (WGS) entry which is preliminary data.</text>
</comment>
<feature type="short sequence motif" description="GXSXG" evidence="4">
    <location>
        <begin position="53"/>
        <end position="57"/>
    </location>
</feature>
<evidence type="ECO:0000313" key="6">
    <source>
        <dbReference type="EMBL" id="MEK0085882.1"/>
    </source>
</evidence>
<feature type="domain" description="PNPLA" evidence="5">
    <location>
        <begin position="21"/>
        <end position="215"/>
    </location>
</feature>
<keyword evidence="7" id="KW-1185">Reference proteome</keyword>
<accession>A0ABU8XXD6</accession>
<dbReference type="PANTHER" id="PTHR14226:SF78">
    <property type="entry name" value="SLR0060 PROTEIN"/>
    <property type="match status" value="1"/>
</dbReference>
<dbReference type="Gene3D" id="3.40.1090.10">
    <property type="entry name" value="Cytosolic phospholipase A2 catalytic domain"/>
    <property type="match status" value="2"/>
</dbReference>
<keyword evidence="2 4" id="KW-0442">Lipid degradation</keyword>
<dbReference type="PROSITE" id="PS51635">
    <property type="entry name" value="PNPLA"/>
    <property type="match status" value="1"/>
</dbReference>